<protein>
    <submittedName>
        <fullName evidence="2">Phosphatidylglycerophosphate synthase</fullName>
    </submittedName>
</protein>
<accession>A0A7W3XQR9</accession>
<name>A0A7W3XQR9_9BACL</name>
<sequence>MMMPLVVHSDPLPPWWALVLIALLLLIQSTWMFIDARKRGRRAWLWGLWGVLNCPSSLIVYLLVVVWADYRKKRE</sequence>
<dbReference type="Proteomes" id="UP000567067">
    <property type="component" value="Unassembled WGS sequence"/>
</dbReference>
<evidence type="ECO:0000313" key="3">
    <source>
        <dbReference type="Proteomes" id="UP000567067"/>
    </source>
</evidence>
<keyword evidence="1" id="KW-0472">Membrane</keyword>
<proteinExistence type="predicted"/>
<reference evidence="2 3" key="1">
    <citation type="submission" date="2020-08" db="EMBL/GenBank/DDBJ databases">
        <title>Genomic Encyclopedia of Type Strains, Phase III (KMG-III): the genomes of soil and plant-associated and newly described type strains.</title>
        <authorList>
            <person name="Whitman W."/>
        </authorList>
    </citation>
    <scope>NUCLEOTIDE SEQUENCE [LARGE SCALE GENOMIC DNA]</scope>
    <source>
        <strain evidence="2 3">CECT 8693</strain>
    </source>
</reference>
<comment type="caution">
    <text evidence="2">The sequence shown here is derived from an EMBL/GenBank/DDBJ whole genome shotgun (WGS) entry which is preliminary data.</text>
</comment>
<keyword evidence="3" id="KW-1185">Reference proteome</keyword>
<dbReference type="AlphaFoldDB" id="A0A7W3XQR9"/>
<evidence type="ECO:0000313" key="2">
    <source>
        <dbReference type="EMBL" id="MBA9084784.1"/>
    </source>
</evidence>
<keyword evidence="1" id="KW-1133">Transmembrane helix</keyword>
<dbReference type="EMBL" id="JACJIP010000006">
    <property type="protein sequence ID" value="MBA9084784.1"/>
    <property type="molecule type" value="Genomic_DNA"/>
</dbReference>
<gene>
    <name evidence="2" type="ORF">FHR92_001245</name>
</gene>
<evidence type="ECO:0000256" key="1">
    <source>
        <dbReference type="SAM" id="Phobius"/>
    </source>
</evidence>
<keyword evidence="1" id="KW-0812">Transmembrane</keyword>
<feature type="transmembrane region" description="Helical" evidence="1">
    <location>
        <begin position="46"/>
        <end position="68"/>
    </location>
</feature>
<organism evidence="2 3">
    <name type="scientific">Fontibacillus solani</name>
    <dbReference type="NCBI Taxonomy" id="1572857"/>
    <lineage>
        <taxon>Bacteria</taxon>
        <taxon>Bacillati</taxon>
        <taxon>Bacillota</taxon>
        <taxon>Bacilli</taxon>
        <taxon>Bacillales</taxon>
        <taxon>Paenibacillaceae</taxon>
        <taxon>Fontibacillus</taxon>
    </lineage>
</organism>
<dbReference type="RefSeq" id="WP_182534779.1">
    <property type="nucleotide sequence ID" value="NZ_JACJIP010000006.1"/>
</dbReference>
<feature type="transmembrane region" description="Helical" evidence="1">
    <location>
        <begin position="15"/>
        <end position="34"/>
    </location>
</feature>